<keyword evidence="6" id="KW-0808">Transferase</keyword>
<dbReference type="CDD" id="cd12912">
    <property type="entry name" value="PDC2_MCP_like"/>
    <property type="match status" value="1"/>
</dbReference>
<keyword evidence="5" id="KW-0597">Phosphoprotein</keyword>
<dbReference type="SMART" id="SM00304">
    <property type="entry name" value="HAMP"/>
    <property type="match status" value="1"/>
</dbReference>
<evidence type="ECO:0000256" key="2">
    <source>
        <dbReference type="ARBA" id="ARBA00004370"/>
    </source>
</evidence>
<accession>A0A6N8FU60</accession>
<dbReference type="GO" id="GO:0005886">
    <property type="term" value="C:plasma membrane"/>
    <property type="evidence" value="ECO:0007669"/>
    <property type="project" value="TreeGrafter"/>
</dbReference>
<evidence type="ECO:0000256" key="7">
    <source>
        <dbReference type="ARBA" id="ARBA00022777"/>
    </source>
</evidence>
<dbReference type="PRINTS" id="PR00344">
    <property type="entry name" value="BCTRLSENSOR"/>
</dbReference>
<dbReference type="Gene3D" id="1.10.287.130">
    <property type="match status" value="1"/>
</dbReference>
<evidence type="ECO:0000259" key="12">
    <source>
        <dbReference type="PROSITE" id="PS50885"/>
    </source>
</evidence>
<dbReference type="PROSITE" id="PS50885">
    <property type="entry name" value="HAMP"/>
    <property type="match status" value="1"/>
</dbReference>
<comment type="subcellular location">
    <subcellularLocation>
        <location evidence="2">Membrane</location>
    </subcellularLocation>
</comment>
<dbReference type="EC" id="2.7.13.3" evidence="4"/>
<dbReference type="OrthoDB" id="490876at2"/>
<comment type="similarity">
    <text evidence="3">In the N-terminal section; belongs to the phytochrome family.</text>
</comment>
<organism evidence="13 14">
    <name type="scientific">Gloeocapsopsis dulcis AAB1 = 1H9</name>
    <dbReference type="NCBI Taxonomy" id="1433147"/>
    <lineage>
        <taxon>Bacteria</taxon>
        <taxon>Bacillati</taxon>
        <taxon>Cyanobacteriota</taxon>
        <taxon>Cyanophyceae</taxon>
        <taxon>Oscillatoriophycideae</taxon>
        <taxon>Chroococcales</taxon>
        <taxon>Chroococcaceae</taxon>
        <taxon>Gloeocapsopsis</taxon>
        <taxon>Gloeocapsopsis dulcis</taxon>
    </lineage>
</organism>
<evidence type="ECO:0000313" key="13">
    <source>
        <dbReference type="EMBL" id="MUL36122.1"/>
    </source>
</evidence>
<keyword evidence="14" id="KW-1185">Reference proteome</keyword>
<evidence type="ECO:0000256" key="5">
    <source>
        <dbReference type="ARBA" id="ARBA00022553"/>
    </source>
</evidence>
<feature type="domain" description="Histidine kinase" evidence="11">
    <location>
        <begin position="406"/>
        <end position="634"/>
    </location>
</feature>
<feature type="coiled-coil region" evidence="10">
    <location>
        <begin position="362"/>
        <end position="396"/>
    </location>
</feature>
<dbReference type="Gene3D" id="6.10.340.10">
    <property type="match status" value="1"/>
</dbReference>
<evidence type="ECO:0000256" key="10">
    <source>
        <dbReference type="SAM" id="Coils"/>
    </source>
</evidence>
<dbReference type="CDD" id="cd16922">
    <property type="entry name" value="HATPase_EvgS-ArcB-TorS-like"/>
    <property type="match status" value="1"/>
</dbReference>
<protein>
    <recommendedName>
        <fullName evidence="9">Circadian input-output histidine kinase CikA</fullName>
        <ecNumber evidence="4">2.7.13.3</ecNumber>
    </recommendedName>
</protein>
<proteinExistence type="inferred from homology"/>
<dbReference type="CDD" id="cd00082">
    <property type="entry name" value="HisKA"/>
    <property type="match status" value="1"/>
</dbReference>
<dbReference type="PROSITE" id="PS50109">
    <property type="entry name" value="HIS_KIN"/>
    <property type="match status" value="1"/>
</dbReference>
<dbReference type="InterPro" id="IPR003594">
    <property type="entry name" value="HATPase_dom"/>
</dbReference>
<sequence length="657" mass="71969">MAKPGQSLFRRILLSRILLLSVPVLLIGEAVAYRKARSILLETARQNLTESAIRKSESIEDAIAALKAISIIASQTQILQTGTATQGQQYLNQLAGQLPDYVQCVRLVELQTQRQVASTCGNIWASKDASLPETQVQSPVGTNQVNVTALLPSDLPTVPQKTLLGSNNVRGQLHLRLSTPVYTPTGQPRYTLSIQASLGQQERTRRGSLTGYTVVISQNGTILAHPLTECVGRNIQQEPDAQRLQRIVEKAIAGRQDMQNVSFAKDGVKFLAGYSAISSPITNESNQSWTILAVTRLDNALYGLREIKIILIVLTVGLLGASLLATRYLARDLARPLERLRDYALNLQSHHVVERVPHNFKIREFQQLAEALERMVERLTASAEEIETAWEEAQAANQLKSEFLATTSHELRTPLNAIIGCIRLVRDGCCDDREEEMEFLLRADEAAIHLLSIINDVLDVAKIEAGKLSVILEPTDLRQLLKEVINLQTVHIQQKGLQLVVPQGMEPIPVQADPAKLKQVLLNVIGNAVKFTEQGSIIISTRLESVAEALPSSSQSRVVITVEDTGVGIDPALQHKLFRPFVMVDGTTTRKFGGTGLGLAISRNLIELMGGTIALYSAGSGQGTTVAITMPVMDLSPFRSHHVLESRVFEHSHPTSS</sequence>
<dbReference type="SUPFAM" id="SSF55874">
    <property type="entry name" value="ATPase domain of HSP90 chaperone/DNA topoisomerase II/histidine kinase"/>
    <property type="match status" value="1"/>
</dbReference>
<dbReference type="InterPro" id="IPR003660">
    <property type="entry name" value="HAMP_dom"/>
</dbReference>
<feature type="domain" description="HAMP" evidence="12">
    <location>
        <begin position="331"/>
        <end position="384"/>
    </location>
</feature>
<keyword evidence="8" id="KW-0902">Two-component regulatory system</keyword>
<evidence type="ECO:0000313" key="14">
    <source>
        <dbReference type="Proteomes" id="UP000441797"/>
    </source>
</evidence>
<dbReference type="InterPro" id="IPR036097">
    <property type="entry name" value="HisK_dim/P_sf"/>
</dbReference>
<dbReference type="RefSeq" id="WP_105220927.1">
    <property type="nucleotide sequence ID" value="NZ_CAWNSU010000074.1"/>
</dbReference>
<evidence type="ECO:0000259" key="11">
    <source>
        <dbReference type="PROSITE" id="PS50109"/>
    </source>
</evidence>
<dbReference type="Proteomes" id="UP000441797">
    <property type="component" value="Unassembled WGS sequence"/>
</dbReference>
<evidence type="ECO:0000256" key="9">
    <source>
        <dbReference type="ARBA" id="ARBA00074306"/>
    </source>
</evidence>
<dbReference type="SMART" id="SM00388">
    <property type="entry name" value="HisKA"/>
    <property type="match status" value="1"/>
</dbReference>
<dbReference type="SMART" id="SM00387">
    <property type="entry name" value="HATPase_c"/>
    <property type="match status" value="1"/>
</dbReference>
<comment type="catalytic activity">
    <reaction evidence="1">
        <text>ATP + protein L-histidine = ADP + protein N-phospho-L-histidine.</text>
        <dbReference type="EC" id="2.7.13.3"/>
    </reaction>
</comment>
<dbReference type="Pfam" id="PF02518">
    <property type="entry name" value="HATPase_c"/>
    <property type="match status" value="1"/>
</dbReference>
<dbReference type="Pfam" id="PF00512">
    <property type="entry name" value="HisKA"/>
    <property type="match status" value="1"/>
</dbReference>
<evidence type="ECO:0000256" key="1">
    <source>
        <dbReference type="ARBA" id="ARBA00000085"/>
    </source>
</evidence>
<dbReference type="InterPro" id="IPR005467">
    <property type="entry name" value="His_kinase_dom"/>
</dbReference>
<evidence type="ECO:0000256" key="4">
    <source>
        <dbReference type="ARBA" id="ARBA00012438"/>
    </source>
</evidence>
<dbReference type="PANTHER" id="PTHR43047:SF72">
    <property type="entry name" value="OSMOSENSING HISTIDINE PROTEIN KINASE SLN1"/>
    <property type="match status" value="1"/>
</dbReference>
<keyword evidence="7 13" id="KW-0418">Kinase</keyword>
<evidence type="ECO:0000256" key="6">
    <source>
        <dbReference type="ARBA" id="ARBA00022679"/>
    </source>
</evidence>
<evidence type="ECO:0000256" key="8">
    <source>
        <dbReference type="ARBA" id="ARBA00023012"/>
    </source>
</evidence>
<comment type="caution">
    <text evidence="13">The sequence shown here is derived from an EMBL/GenBank/DDBJ whole genome shotgun (WGS) entry which is preliminary data.</text>
</comment>
<dbReference type="AlphaFoldDB" id="A0A6N8FU60"/>
<dbReference type="InterPro" id="IPR004358">
    <property type="entry name" value="Sig_transdc_His_kin-like_C"/>
</dbReference>
<dbReference type="PANTHER" id="PTHR43047">
    <property type="entry name" value="TWO-COMPONENT HISTIDINE PROTEIN KINASE"/>
    <property type="match status" value="1"/>
</dbReference>
<dbReference type="EMBL" id="NAPY01000008">
    <property type="protein sequence ID" value="MUL36122.1"/>
    <property type="molecule type" value="Genomic_DNA"/>
</dbReference>
<dbReference type="Gene3D" id="3.30.450.20">
    <property type="entry name" value="PAS domain"/>
    <property type="match status" value="1"/>
</dbReference>
<dbReference type="InterPro" id="IPR036890">
    <property type="entry name" value="HATPase_C_sf"/>
</dbReference>
<reference evidence="13 14" key="1">
    <citation type="journal article" date="2019" name="Front. Microbiol.">
        <title>Genomic Features for Desiccation Tolerance and Sugar Biosynthesis in the Extremophile Gloeocapsopsis sp. UTEX B3054.</title>
        <authorList>
            <person name="Urrejola C."/>
            <person name="Alcorta J."/>
            <person name="Salas L."/>
            <person name="Vasquez M."/>
            <person name="Polz M.F."/>
            <person name="Vicuna R."/>
            <person name="Diez B."/>
        </authorList>
    </citation>
    <scope>NUCLEOTIDE SEQUENCE [LARGE SCALE GENOMIC DNA]</scope>
    <source>
        <strain evidence="13 14">1H9</strain>
    </source>
</reference>
<dbReference type="Pfam" id="PF00672">
    <property type="entry name" value="HAMP"/>
    <property type="match status" value="1"/>
</dbReference>
<dbReference type="InterPro" id="IPR003661">
    <property type="entry name" value="HisK_dim/P_dom"/>
</dbReference>
<dbReference type="CDD" id="cd06225">
    <property type="entry name" value="HAMP"/>
    <property type="match status" value="1"/>
</dbReference>
<dbReference type="FunFam" id="3.30.565.10:FF:000010">
    <property type="entry name" value="Sensor histidine kinase RcsC"/>
    <property type="match status" value="1"/>
</dbReference>
<dbReference type="Gene3D" id="3.30.565.10">
    <property type="entry name" value="Histidine kinase-like ATPase, C-terminal domain"/>
    <property type="match status" value="1"/>
</dbReference>
<evidence type="ECO:0000256" key="3">
    <source>
        <dbReference type="ARBA" id="ARBA00006402"/>
    </source>
</evidence>
<name>A0A6N8FU60_9CHRO</name>
<gene>
    <name evidence="13" type="ORF">BWI75_07110</name>
</gene>
<dbReference type="GO" id="GO:0009927">
    <property type="term" value="F:histidine phosphotransfer kinase activity"/>
    <property type="evidence" value="ECO:0007669"/>
    <property type="project" value="TreeGrafter"/>
</dbReference>
<dbReference type="SUPFAM" id="SSF47384">
    <property type="entry name" value="Homodimeric domain of signal transducing histidine kinase"/>
    <property type="match status" value="1"/>
</dbReference>
<dbReference type="GO" id="GO:0000155">
    <property type="term" value="F:phosphorelay sensor kinase activity"/>
    <property type="evidence" value="ECO:0007669"/>
    <property type="project" value="InterPro"/>
</dbReference>
<keyword evidence="10" id="KW-0175">Coiled coil</keyword>